<accession>A0A4D9CPY8</accession>
<evidence type="ECO:0000313" key="3">
    <source>
        <dbReference type="Proteomes" id="UP000355283"/>
    </source>
</evidence>
<sequence length="316" mass="33951">MEAPLDEEESSARSGSYRRRSNRRRASSLSAMDEDSTSVLEGDGKARGKDRRKKTALLLPSASSPSSPATSAPPSAPPSVLATGLLSLIPNVPLHVASRNESYLETGGREGGKEGGQEGGAVDDGIAGAQRELLEAQGAYLRRILLIDWLVGWLTVSLKGTHPRSSSQPLKGWAALLEKEGMETIRRLKALHQSALMEVTSARVDSLHELSAAAKEKKKKAKKKMGPNQANREATAEGGAEGRVEDCEEDDMFALADIFPNPTSYSIRVVRAEGALVRDGPEPLESNRLRVLEAGTVVQATRRQVTAQVRRGPART</sequence>
<gene>
    <name evidence="2" type="ORF">NSK_008110</name>
</gene>
<proteinExistence type="predicted"/>
<feature type="compositionally biased region" description="Low complexity" evidence="1">
    <location>
        <begin position="56"/>
        <end position="77"/>
    </location>
</feature>
<feature type="region of interest" description="Disordered" evidence="1">
    <location>
        <begin position="213"/>
        <end position="242"/>
    </location>
</feature>
<feature type="compositionally biased region" description="Basic residues" evidence="1">
    <location>
        <begin position="16"/>
        <end position="26"/>
    </location>
</feature>
<dbReference type="OrthoDB" id="10621661at2759"/>
<feature type="compositionally biased region" description="Basic residues" evidence="1">
    <location>
        <begin position="216"/>
        <end position="225"/>
    </location>
</feature>
<name>A0A4D9CPY8_9STRA</name>
<feature type="compositionally biased region" description="Basic and acidic residues" evidence="1">
    <location>
        <begin position="107"/>
        <end position="116"/>
    </location>
</feature>
<keyword evidence="3" id="KW-1185">Reference proteome</keyword>
<feature type="region of interest" description="Disordered" evidence="1">
    <location>
        <begin position="1"/>
        <end position="77"/>
    </location>
</feature>
<protein>
    <submittedName>
        <fullName evidence="2">Uncharacterized protein</fullName>
    </submittedName>
</protein>
<comment type="caution">
    <text evidence="2">The sequence shown here is derived from an EMBL/GenBank/DDBJ whole genome shotgun (WGS) entry which is preliminary data.</text>
</comment>
<feature type="region of interest" description="Disordered" evidence="1">
    <location>
        <begin position="101"/>
        <end position="123"/>
    </location>
</feature>
<dbReference type="Proteomes" id="UP000355283">
    <property type="component" value="Unassembled WGS sequence"/>
</dbReference>
<evidence type="ECO:0000256" key="1">
    <source>
        <dbReference type="SAM" id="MobiDB-lite"/>
    </source>
</evidence>
<evidence type="ECO:0000313" key="2">
    <source>
        <dbReference type="EMBL" id="TFJ80534.1"/>
    </source>
</evidence>
<reference evidence="2 3" key="1">
    <citation type="submission" date="2019-01" db="EMBL/GenBank/DDBJ databases">
        <title>Nuclear Genome Assembly of the Microalgal Biofuel strain Nannochloropsis salina CCMP1776.</title>
        <authorList>
            <person name="Hovde B."/>
        </authorList>
    </citation>
    <scope>NUCLEOTIDE SEQUENCE [LARGE SCALE GENOMIC DNA]</scope>
    <source>
        <strain evidence="2 3">CCMP1776</strain>
    </source>
</reference>
<organism evidence="2 3">
    <name type="scientific">Nannochloropsis salina CCMP1776</name>
    <dbReference type="NCBI Taxonomy" id="1027361"/>
    <lineage>
        <taxon>Eukaryota</taxon>
        <taxon>Sar</taxon>
        <taxon>Stramenopiles</taxon>
        <taxon>Ochrophyta</taxon>
        <taxon>Eustigmatophyceae</taxon>
        <taxon>Eustigmatales</taxon>
        <taxon>Monodopsidaceae</taxon>
        <taxon>Microchloropsis</taxon>
        <taxon>Microchloropsis salina</taxon>
    </lineage>
</organism>
<dbReference type="AlphaFoldDB" id="A0A4D9CPY8"/>
<dbReference type="EMBL" id="SDOX01000163">
    <property type="protein sequence ID" value="TFJ80534.1"/>
    <property type="molecule type" value="Genomic_DNA"/>
</dbReference>